<name>A0A8T0TYM5_PANVG</name>
<reference evidence="2" key="1">
    <citation type="submission" date="2020-05" db="EMBL/GenBank/DDBJ databases">
        <title>WGS assembly of Panicum virgatum.</title>
        <authorList>
            <person name="Lovell J.T."/>
            <person name="Jenkins J."/>
            <person name="Shu S."/>
            <person name="Juenger T.E."/>
            <person name="Schmutz J."/>
        </authorList>
    </citation>
    <scope>NUCLEOTIDE SEQUENCE</scope>
    <source>
        <strain evidence="2">AP13</strain>
    </source>
</reference>
<evidence type="ECO:0000256" key="1">
    <source>
        <dbReference type="SAM" id="MobiDB-lite"/>
    </source>
</evidence>
<organism evidence="2 3">
    <name type="scientific">Panicum virgatum</name>
    <name type="common">Blackwell switchgrass</name>
    <dbReference type="NCBI Taxonomy" id="38727"/>
    <lineage>
        <taxon>Eukaryota</taxon>
        <taxon>Viridiplantae</taxon>
        <taxon>Streptophyta</taxon>
        <taxon>Embryophyta</taxon>
        <taxon>Tracheophyta</taxon>
        <taxon>Spermatophyta</taxon>
        <taxon>Magnoliopsida</taxon>
        <taxon>Liliopsida</taxon>
        <taxon>Poales</taxon>
        <taxon>Poaceae</taxon>
        <taxon>PACMAD clade</taxon>
        <taxon>Panicoideae</taxon>
        <taxon>Panicodae</taxon>
        <taxon>Paniceae</taxon>
        <taxon>Panicinae</taxon>
        <taxon>Panicum</taxon>
        <taxon>Panicum sect. Hiantes</taxon>
    </lineage>
</organism>
<evidence type="ECO:0000313" key="2">
    <source>
        <dbReference type="EMBL" id="KAG2614878.1"/>
    </source>
</evidence>
<proteinExistence type="predicted"/>
<keyword evidence="3" id="KW-1185">Reference proteome</keyword>
<gene>
    <name evidence="2" type="ORF">PVAP13_3NG015590</name>
</gene>
<dbReference type="AlphaFoldDB" id="A0A8T0TYM5"/>
<dbReference type="Proteomes" id="UP000823388">
    <property type="component" value="Chromosome 3N"/>
</dbReference>
<accession>A0A8T0TYM5</accession>
<dbReference type="EMBL" id="CM029042">
    <property type="protein sequence ID" value="KAG2614878.1"/>
    <property type="molecule type" value="Genomic_DNA"/>
</dbReference>
<feature type="region of interest" description="Disordered" evidence="1">
    <location>
        <begin position="38"/>
        <end position="76"/>
    </location>
</feature>
<comment type="caution">
    <text evidence="2">The sequence shown here is derived from an EMBL/GenBank/DDBJ whole genome shotgun (WGS) entry which is preliminary data.</text>
</comment>
<evidence type="ECO:0000313" key="3">
    <source>
        <dbReference type="Proteomes" id="UP000823388"/>
    </source>
</evidence>
<feature type="compositionally biased region" description="Basic and acidic residues" evidence="1">
    <location>
        <begin position="56"/>
        <end position="66"/>
    </location>
</feature>
<protein>
    <submittedName>
        <fullName evidence="2">Uncharacterized protein</fullName>
    </submittedName>
</protein>
<sequence>MAPRSIIASALLSAKRAIGGGGELLGFWGCVVRHGGGEAPVPGEVQGGRRGGGRPQRHDRPCRPDGHGQILRVGPGRAEPGDADAGLHARLLAHLRLRRRPHHLHGPRQARRVRRHVHGRTREGGRHRLPRRHRQATAIGMIDLPQHLSAIVRCLFR</sequence>